<name>A0ABW6R5W9_9NOCA</name>
<dbReference type="InterPro" id="IPR036390">
    <property type="entry name" value="WH_DNA-bd_sf"/>
</dbReference>
<reference evidence="2 3" key="1">
    <citation type="submission" date="2024-10" db="EMBL/GenBank/DDBJ databases">
        <title>The Natural Products Discovery Center: Release of the First 8490 Sequenced Strains for Exploring Actinobacteria Biosynthetic Diversity.</title>
        <authorList>
            <person name="Kalkreuter E."/>
            <person name="Kautsar S.A."/>
            <person name="Yang D."/>
            <person name="Bader C.D."/>
            <person name="Teijaro C.N."/>
            <person name="Fluegel L."/>
            <person name="Davis C.M."/>
            <person name="Simpson J.R."/>
            <person name="Lauterbach L."/>
            <person name="Steele A.D."/>
            <person name="Gui C."/>
            <person name="Meng S."/>
            <person name="Li G."/>
            <person name="Viehrig K."/>
            <person name="Ye F."/>
            <person name="Su P."/>
            <person name="Kiefer A.F."/>
            <person name="Nichols A."/>
            <person name="Cepeda A.J."/>
            <person name="Yan W."/>
            <person name="Fan B."/>
            <person name="Jiang Y."/>
            <person name="Adhikari A."/>
            <person name="Zheng C.-J."/>
            <person name="Schuster L."/>
            <person name="Cowan T.M."/>
            <person name="Smanski M.J."/>
            <person name="Chevrette M.G."/>
            <person name="De Carvalho L.P.S."/>
            <person name="Shen B."/>
        </authorList>
    </citation>
    <scope>NUCLEOTIDE SEQUENCE [LARGE SCALE GENOMIC DNA]</scope>
    <source>
        <strain evidence="2 3">NPDC003040</strain>
    </source>
</reference>
<evidence type="ECO:0000313" key="3">
    <source>
        <dbReference type="Proteomes" id="UP001601948"/>
    </source>
</evidence>
<dbReference type="SUPFAM" id="SSF46785">
    <property type="entry name" value="Winged helix' DNA-binding domain"/>
    <property type="match status" value="1"/>
</dbReference>
<proteinExistence type="predicted"/>
<dbReference type="EMBL" id="JBIAPI010000016">
    <property type="protein sequence ID" value="MFF3228879.1"/>
    <property type="molecule type" value="Genomic_DNA"/>
</dbReference>
<dbReference type="Proteomes" id="UP001601948">
    <property type="component" value="Unassembled WGS sequence"/>
</dbReference>
<gene>
    <name evidence="2" type="ORF">ACFYV7_39230</name>
</gene>
<protein>
    <submittedName>
        <fullName evidence="2">MarR family winged helix-turn-helix transcriptional regulator</fullName>
    </submittedName>
</protein>
<dbReference type="InterPro" id="IPR000835">
    <property type="entry name" value="HTH_MarR-typ"/>
</dbReference>
<accession>A0ABW6R5W9</accession>
<evidence type="ECO:0000313" key="2">
    <source>
        <dbReference type="EMBL" id="MFF3228879.1"/>
    </source>
</evidence>
<dbReference type="Gene3D" id="1.10.10.10">
    <property type="entry name" value="Winged helix-like DNA-binding domain superfamily/Winged helix DNA-binding domain"/>
    <property type="match status" value="1"/>
</dbReference>
<feature type="domain" description="HTH marR-type" evidence="1">
    <location>
        <begin position="11"/>
        <end position="142"/>
    </location>
</feature>
<keyword evidence="3" id="KW-1185">Reference proteome</keyword>
<dbReference type="PRINTS" id="PR00598">
    <property type="entry name" value="HTHMARR"/>
</dbReference>
<dbReference type="Pfam" id="PF01047">
    <property type="entry name" value="MarR"/>
    <property type="match status" value="1"/>
</dbReference>
<dbReference type="PROSITE" id="PS50995">
    <property type="entry name" value="HTH_MARR_2"/>
    <property type="match status" value="1"/>
</dbReference>
<sequence>MADELSERALGYQLITQFQTASGQLGAAVSDALRELDLTEPLANLLWLLDPDAEQPSMKDLAGRLFCDPSTITFIIDKLQKRGLVERRPGNHDRRVKVVALTDVGVEQRRKLIEAVTTRSPMSALSLREKRQLHRLLEKATR</sequence>
<dbReference type="InterPro" id="IPR039422">
    <property type="entry name" value="MarR/SlyA-like"/>
</dbReference>
<organism evidence="2 3">
    <name type="scientific">Nocardia suismassiliense</name>
    <dbReference type="NCBI Taxonomy" id="2077092"/>
    <lineage>
        <taxon>Bacteria</taxon>
        <taxon>Bacillati</taxon>
        <taxon>Actinomycetota</taxon>
        <taxon>Actinomycetes</taxon>
        <taxon>Mycobacteriales</taxon>
        <taxon>Nocardiaceae</taxon>
        <taxon>Nocardia</taxon>
    </lineage>
</organism>
<dbReference type="RefSeq" id="WP_387726030.1">
    <property type="nucleotide sequence ID" value="NZ_JBIAPI010000016.1"/>
</dbReference>
<dbReference type="InterPro" id="IPR036388">
    <property type="entry name" value="WH-like_DNA-bd_sf"/>
</dbReference>
<dbReference type="PANTHER" id="PTHR33164">
    <property type="entry name" value="TRANSCRIPTIONAL REGULATOR, MARR FAMILY"/>
    <property type="match status" value="1"/>
</dbReference>
<comment type="caution">
    <text evidence="2">The sequence shown here is derived from an EMBL/GenBank/DDBJ whole genome shotgun (WGS) entry which is preliminary data.</text>
</comment>
<dbReference type="SMART" id="SM00347">
    <property type="entry name" value="HTH_MARR"/>
    <property type="match status" value="1"/>
</dbReference>
<evidence type="ECO:0000259" key="1">
    <source>
        <dbReference type="PROSITE" id="PS50995"/>
    </source>
</evidence>
<dbReference type="PANTHER" id="PTHR33164:SF99">
    <property type="entry name" value="MARR FAMILY REGULATORY PROTEIN"/>
    <property type="match status" value="1"/>
</dbReference>